<evidence type="ECO:0000313" key="4">
    <source>
        <dbReference type="Proteomes" id="UP000070444"/>
    </source>
</evidence>
<dbReference type="EMBL" id="KQ964551">
    <property type="protein sequence ID" value="KXN69022.1"/>
    <property type="molecule type" value="Genomic_DNA"/>
</dbReference>
<dbReference type="SUPFAM" id="SSF50494">
    <property type="entry name" value="Trypsin-like serine proteases"/>
    <property type="match status" value="1"/>
</dbReference>
<organism evidence="3 4">
    <name type="scientific">Conidiobolus coronatus (strain ATCC 28846 / CBS 209.66 / NRRL 28638)</name>
    <name type="common">Delacroixia coronata</name>
    <dbReference type="NCBI Taxonomy" id="796925"/>
    <lineage>
        <taxon>Eukaryota</taxon>
        <taxon>Fungi</taxon>
        <taxon>Fungi incertae sedis</taxon>
        <taxon>Zoopagomycota</taxon>
        <taxon>Entomophthoromycotina</taxon>
        <taxon>Entomophthoromycetes</taxon>
        <taxon>Entomophthorales</taxon>
        <taxon>Ancylistaceae</taxon>
        <taxon>Conidiobolus</taxon>
    </lineage>
</organism>
<evidence type="ECO:0000259" key="2">
    <source>
        <dbReference type="PROSITE" id="PS50240"/>
    </source>
</evidence>
<evidence type="ECO:0000256" key="1">
    <source>
        <dbReference type="ARBA" id="ARBA00023157"/>
    </source>
</evidence>
<dbReference type="InterPro" id="IPR043504">
    <property type="entry name" value="Peptidase_S1_PA_chymotrypsin"/>
</dbReference>
<name>A0A137P1Y3_CONC2</name>
<dbReference type="InterPro" id="IPR050430">
    <property type="entry name" value="Peptidase_S1"/>
</dbReference>
<keyword evidence="3" id="KW-0645">Protease</keyword>
<dbReference type="PANTHER" id="PTHR24276">
    <property type="entry name" value="POLYSERASE-RELATED"/>
    <property type="match status" value="1"/>
</dbReference>
<proteinExistence type="predicted"/>
<dbReference type="SMART" id="SM00020">
    <property type="entry name" value="Tryp_SPc"/>
    <property type="match status" value="1"/>
</dbReference>
<dbReference type="PANTHER" id="PTHR24276:SF98">
    <property type="entry name" value="FI18310P1-RELATED"/>
    <property type="match status" value="1"/>
</dbReference>
<dbReference type="InterPro" id="IPR001254">
    <property type="entry name" value="Trypsin_dom"/>
</dbReference>
<keyword evidence="1" id="KW-1015">Disulfide bond</keyword>
<dbReference type="PROSITE" id="PS50240">
    <property type="entry name" value="TRYPSIN_DOM"/>
    <property type="match status" value="1"/>
</dbReference>
<dbReference type="InterPro" id="IPR009003">
    <property type="entry name" value="Peptidase_S1_PA"/>
</dbReference>
<accession>A0A137P1Y3</accession>
<dbReference type="AlphaFoldDB" id="A0A137P1Y3"/>
<dbReference type="Pfam" id="PF00089">
    <property type="entry name" value="Trypsin"/>
    <property type="match status" value="1"/>
</dbReference>
<dbReference type="GO" id="GO:0004252">
    <property type="term" value="F:serine-type endopeptidase activity"/>
    <property type="evidence" value="ECO:0007669"/>
    <property type="project" value="InterPro"/>
</dbReference>
<evidence type="ECO:0000313" key="3">
    <source>
        <dbReference type="EMBL" id="KXN69022.1"/>
    </source>
</evidence>
<dbReference type="OrthoDB" id="9981647at2759"/>
<protein>
    <submittedName>
        <fullName evidence="3">Trypsin-like serine protease</fullName>
    </submittedName>
</protein>
<sequence>MTSVKLDEDEGTKAGDDVRFLGYGLLDSTYAKATKLHEVNLKLAEFDTCAKNWAQVPETLHPWQVCAGTRRQNACPGDSGAPLIKVGKNSNPNILVGINSFNAMCGRSDLPGVFTKVAYYKDFIRDTVLSREMVN</sequence>
<dbReference type="Gene3D" id="2.40.10.10">
    <property type="entry name" value="Trypsin-like serine proteases"/>
    <property type="match status" value="1"/>
</dbReference>
<dbReference type="STRING" id="796925.A0A137P1Y3"/>
<feature type="domain" description="Peptidase S1" evidence="2">
    <location>
        <begin position="1"/>
        <end position="129"/>
    </location>
</feature>
<keyword evidence="3" id="KW-0378">Hydrolase</keyword>
<keyword evidence="4" id="KW-1185">Reference proteome</keyword>
<reference evidence="3 4" key="1">
    <citation type="journal article" date="2015" name="Genome Biol. Evol.">
        <title>Phylogenomic analyses indicate that early fungi evolved digesting cell walls of algal ancestors of land plants.</title>
        <authorList>
            <person name="Chang Y."/>
            <person name="Wang S."/>
            <person name="Sekimoto S."/>
            <person name="Aerts A.L."/>
            <person name="Choi C."/>
            <person name="Clum A."/>
            <person name="LaButti K.M."/>
            <person name="Lindquist E.A."/>
            <person name="Yee Ngan C."/>
            <person name="Ohm R.A."/>
            <person name="Salamov A.A."/>
            <person name="Grigoriev I.V."/>
            <person name="Spatafora J.W."/>
            <person name="Berbee M.L."/>
        </authorList>
    </citation>
    <scope>NUCLEOTIDE SEQUENCE [LARGE SCALE GENOMIC DNA]</scope>
    <source>
        <strain evidence="3 4">NRRL 28638</strain>
    </source>
</reference>
<dbReference type="GO" id="GO:0006508">
    <property type="term" value="P:proteolysis"/>
    <property type="evidence" value="ECO:0007669"/>
    <property type="project" value="UniProtKB-KW"/>
</dbReference>
<gene>
    <name evidence="3" type="ORF">CONCODRAFT_71800</name>
</gene>
<dbReference type="Proteomes" id="UP000070444">
    <property type="component" value="Unassembled WGS sequence"/>
</dbReference>